<feature type="compositionally biased region" description="Polar residues" evidence="1">
    <location>
        <begin position="27"/>
        <end position="36"/>
    </location>
</feature>
<keyword evidence="3" id="KW-1185">Reference proteome</keyword>
<gene>
    <name evidence="2" type="ORF">ILYODFUR_006018</name>
</gene>
<evidence type="ECO:0000256" key="1">
    <source>
        <dbReference type="SAM" id="MobiDB-lite"/>
    </source>
</evidence>
<dbReference type="EMBL" id="JAHRIQ010011948">
    <property type="protein sequence ID" value="MEQ2224301.1"/>
    <property type="molecule type" value="Genomic_DNA"/>
</dbReference>
<feature type="region of interest" description="Disordered" evidence="1">
    <location>
        <begin position="27"/>
        <end position="73"/>
    </location>
</feature>
<reference evidence="2 3" key="1">
    <citation type="submission" date="2021-06" db="EMBL/GenBank/DDBJ databases">
        <authorList>
            <person name="Palmer J.M."/>
        </authorList>
    </citation>
    <scope>NUCLEOTIDE SEQUENCE [LARGE SCALE GENOMIC DNA]</scope>
    <source>
        <strain evidence="3">if_2019</strain>
        <tissue evidence="2">Muscle</tissue>
    </source>
</reference>
<accession>A0ABV0SWT2</accession>
<name>A0ABV0SWT2_9TELE</name>
<feature type="region of interest" description="Disordered" evidence="1">
    <location>
        <begin position="1"/>
        <end position="20"/>
    </location>
</feature>
<evidence type="ECO:0000313" key="3">
    <source>
        <dbReference type="Proteomes" id="UP001482620"/>
    </source>
</evidence>
<comment type="caution">
    <text evidence="2">The sequence shown here is derived from an EMBL/GenBank/DDBJ whole genome shotgun (WGS) entry which is preliminary data.</text>
</comment>
<dbReference type="Proteomes" id="UP001482620">
    <property type="component" value="Unassembled WGS sequence"/>
</dbReference>
<sequence>MNTSSPCLPHDTPLPSHTRVGDVCVESSSMASSQYPSLPASLTPEQVAQSKPKPSLKPAGPEPDPGSISASMERLLPHRKAKNEDFHKMCSNMFGGVSALF</sequence>
<protein>
    <submittedName>
        <fullName evidence="2">Uncharacterized protein</fullName>
    </submittedName>
</protein>
<proteinExistence type="predicted"/>
<organism evidence="2 3">
    <name type="scientific">Ilyodon furcidens</name>
    <name type="common">goldbreast splitfin</name>
    <dbReference type="NCBI Taxonomy" id="33524"/>
    <lineage>
        <taxon>Eukaryota</taxon>
        <taxon>Metazoa</taxon>
        <taxon>Chordata</taxon>
        <taxon>Craniata</taxon>
        <taxon>Vertebrata</taxon>
        <taxon>Euteleostomi</taxon>
        <taxon>Actinopterygii</taxon>
        <taxon>Neopterygii</taxon>
        <taxon>Teleostei</taxon>
        <taxon>Neoteleostei</taxon>
        <taxon>Acanthomorphata</taxon>
        <taxon>Ovalentaria</taxon>
        <taxon>Atherinomorphae</taxon>
        <taxon>Cyprinodontiformes</taxon>
        <taxon>Goodeidae</taxon>
        <taxon>Ilyodon</taxon>
    </lineage>
</organism>
<evidence type="ECO:0000313" key="2">
    <source>
        <dbReference type="EMBL" id="MEQ2224301.1"/>
    </source>
</evidence>